<dbReference type="InterPro" id="IPR000906">
    <property type="entry name" value="ZU5_dom"/>
</dbReference>
<keyword evidence="3" id="KW-1185">Reference proteome</keyword>
<dbReference type="EMBL" id="JACVVK020000250">
    <property type="protein sequence ID" value="KAK7482134.1"/>
    <property type="molecule type" value="Genomic_DNA"/>
</dbReference>
<proteinExistence type="predicted"/>
<reference evidence="2 3" key="1">
    <citation type="journal article" date="2023" name="Sci. Data">
        <title>Genome assembly of the Korean intertidal mud-creeper Batillaria attramentaria.</title>
        <authorList>
            <person name="Patra A.K."/>
            <person name="Ho P.T."/>
            <person name="Jun S."/>
            <person name="Lee S.J."/>
            <person name="Kim Y."/>
            <person name="Won Y.J."/>
        </authorList>
    </citation>
    <scope>NUCLEOTIDE SEQUENCE [LARGE SCALE GENOMIC DNA]</scope>
    <source>
        <strain evidence="2">Wonlab-2016</strain>
    </source>
</reference>
<dbReference type="AlphaFoldDB" id="A0ABD0K4F5"/>
<organism evidence="2 3">
    <name type="scientific">Batillaria attramentaria</name>
    <dbReference type="NCBI Taxonomy" id="370345"/>
    <lineage>
        <taxon>Eukaryota</taxon>
        <taxon>Metazoa</taxon>
        <taxon>Spiralia</taxon>
        <taxon>Lophotrochozoa</taxon>
        <taxon>Mollusca</taxon>
        <taxon>Gastropoda</taxon>
        <taxon>Caenogastropoda</taxon>
        <taxon>Sorbeoconcha</taxon>
        <taxon>Cerithioidea</taxon>
        <taxon>Batillariidae</taxon>
        <taxon>Batillaria</taxon>
    </lineage>
</organism>
<dbReference type="Gene3D" id="2.60.220.30">
    <property type="match status" value="1"/>
</dbReference>
<gene>
    <name evidence="2" type="ORF">BaRGS_00026599</name>
</gene>
<accession>A0ABD0K4F5</accession>
<sequence length="297" mass="32964">MEVILRRERRSTTLAVKTQTAELALCDELQFTGKLTSDGGEFQADSDVKLIVPKNAIPPGKKITVWGAVCVDLDFVHKRCCLKDDEIVVSPAVEYLTKKGFTFQKPVQIQLPHFAPDSSSPYTIRVYQFHKQDDGEIYIQELEQEGSESLMASWTSGAYSLSEDCVQASWTSLGRILCQKTAFRQAGPLGRILCQKIAFRQAGPLGRILCQKTAFRQAGPLGRILCQKTAFRQAGPLGRILCQKTAFRHAGPLGRILCQKTAFRQAGPLGRILCQKTAFRQAGPLGRILCQKIAFRC</sequence>
<dbReference type="Pfam" id="PF00791">
    <property type="entry name" value="ZU5"/>
    <property type="match status" value="1"/>
</dbReference>
<evidence type="ECO:0000313" key="3">
    <source>
        <dbReference type="Proteomes" id="UP001519460"/>
    </source>
</evidence>
<protein>
    <recommendedName>
        <fullName evidence="1">ZU5 domain-containing protein</fullName>
    </recommendedName>
</protein>
<name>A0ABD0K4F5_9CAEN</name>
<feature type="domain" description="ZU5" evidence="1">
    <location>
        <begin position="35"/>
        <end position="127"/>
    </location>
</feature>
<evidence type="ECO:0000313" key="2">
    <source>
        <dbReference type="EMBL" id="KAK7482134.1"/>
    </source>
</evidence>
<evidence type="ECO:0000259" key="1">
    <source>
        <dbReference type="Pfam" id="PF00791"/>
    </source>
</evidence>
<comment type="caution">
    <text evidence="2">The sequence shown here is derived from an EMBL/GenBank/DDBJ whole genome shotgun (WGS) entry which is preliminary data.</text>
</comment>
<dbReference type="Proteomes" id="UP001519460">
    <property type="component" value="Unassembled WGS sequence"/>
</dbReference>